<dbReference type="STRING" id="1325734.A0A428PCC4"/>
<feature type="region of interest" description="Disordered" evidence="8">
    <location>
        <begin position="1"/>
        <end position="96"/>
    </location>
</feature>
<dbReference type="PROSITE" id="PS51916">
    <property type="entry name" value="DEUBAD"/>
    <property type="match status" value="1"/>
</dbReference>
<keyword evidence="4" id="KW-0862">Zinc</keyword>
<evidence type="ECO:0000256" key="5">
    <source>
        <dbReference type="ARBA" id="ARBA00023015"/>
    </source>
</evidence>
<evidence type="ECO:0000256" key="6">
    <source>
        <dbReference type="ARBA" id="ARBA00023163"/>
    </source>
</evidence>
<dbReference type="OrthoDB" id="2289918at2759"/>
<keyword evidence="2" id="KW-0479">Metal-binding</keyword>
<evidence type="ECO:0000256" key="1">
    <source>
        <dbReference type="ARBA" id="ARBA00004123"/>
    </source>
</evidence>
<comment type="subcellular location">
    <subcellularLocation>
        <location evidence="1">Nucleus</location>
    </subcellularLocation>
</comment>
<comment type="caution">
    <text evidence="10">The sequence shown here is derived from an EMBL/GenBank/DDBJ whole genome shotgun (WGS) entry which is preliminary data.</text>
</comment>
<proteinExistence type="predicted"/>
<sequence length="299" mass="32713">MEETEDATIVASAGARTTPKKEPPSSSPLSSVRELELDDTASKSGQRDSSPTPTPKSEEAPTTTSRKKNGKKRVVVRKTPRKSKWDADNILTDPKSPLASADLRSILSNPMAWDVLDQEEKAEILALFPDSQHILGSGAEACPDLASLMNDDSFRYDCAAYTEHIAQGRHDPEWLAQAWAAHERRKAGDYDEYLDNKFINDWEVELPLELKTSRGAAASGHDSDATIDAVENGDDKSLDTKMEDVALDQRNGVSNENGVDELQAENGEDEDKEQKAPRVGQAKGSKMDVDGETTEDELA</sequence>
<dbReference type="InterPro" id="IPR028020">
    <property type="entry name" value="ASX_DEUBAD_dom"/>
</dbReference>
<protein>
    <recommendedName>
        <fullName evidence="9">DEUBAD domain-containing protein</fullName>
    </recommendedName>
</protein>
<feature type="region of interest" description="Disordered" evidence="8">
    <location>
        <begin position="216"/>
        <end position="299"/>
    </location>
</feature>
<feature type="compositionally biased region" description="Basic residues" evidence="8">
    <location>
        <begin position="65"/>
        <end position="82"/>
    </location>
</feature>
<feature type="domain" description="DEUBAD" evidence="9">
    <location>
        <begin position="94"/>
        <end position="207"/>
    </location>
</feature>
<evidence type="ECO:0000259" key="9">
    <source>
        <dbReference type="PROSITE" id="PS51916"/>
    </source>
</evidence>
<evidence type="ECO:0000256" key="7">
    <source>
        <dbReference type="ARBA" id="ARBA00023242"/>
    </source>
</evidence>
<dbReference type="InterPro" id="IPR044867">
    <property type="entry name" value="DEUBAD_dom"/>
</dbReference>
<dbReference type="EMBL" id="NKCI01000159">
    <property type="protein sequence ID" value="RSL50728.1"/>
    <property type="molecule type" value="Genomic_DNA"/>
</dbReference>
<dbReference type="AlphaFoldDB" id="A0A428PCC4"/>
<feature type="compositionally biased region" description="Basic and acidic residues" evidence="8">
    <location>
        <begin position="233"/>
        <end position="244"/>
    </location>
</feature>
<feature type="compositionally biased region" description="Polar residues" evidence="8">
    <location>
        <begin position="42"/>
        <end position="51"/>
    </location>
</feature>
<keyword evidence="5" id="KW-0805">Transcription regulation</keyword>
<evidence type="ECO:0000256" key="3">
    <source>
        <dbReference type="ARBA" id="ARBA00022771"/>
    </source>
</evidence>
<evidence type="ECO:0000313" key="10">
    <source>
        <dbReference type="EMBL" id="RSL50728.1"/>
    </source>
</evidence>
<name>A0A428PCC4_9HYPO</name>
<organism evidence="10 11">
    <name type="scientific">Fusarium duplospermum</name>
    <dbReference type="NCBI Taxonomy" id="1325734"/>
    <lineage>
        <taxon>Eukaryota</taxon>
        <taxon>Fungi</taxon>
        <taxon>Dikarya</taxon>
        <taxon>Ascomycota</taxon>
        <taxon>Pezizomycotina</taxon>
        <taxon>Sordariomycetes</taxon>
        <taxon>Hypocreomycetidae</taxon>
        <taxon>Hypocreales</taxon>
        <taxon>Nectriaceae</taxon>
        <taxon>Fusarium</taxon>
        <taxon>Fusarium solani species complex</taxon>
    </lineage>
</organism>
<keyword evidence="11" id="KW-1185">Reference proteome</keyword>
<evidence type="ECO:0000313" key="11">
    <source>
        <dbReference type="Proteomes" id="UP000288168"/>
    </source>
</evidence>
<feature type="compositionally biased region" description="Acidic residues" evidence="8">
    <location>
        <begin position="258"/>
        <end position="271"/>
    </location>
</feature>
<keyword evidence="7" id="KW-0539">Nucleus</keyword>
<keyword evidence="3" id="KW-0863">Zinc-finger</keyword>
<accession>A0A428PCC4</accession>
<gene>
    <name evidence="10" type="ORF">CEP54_011786</name>
</gene>
<feature type="compositionally biased region" description="Acidic residues" evidence="8">
    <location>
        <begin position="290"/>
        <end position="299"/>
    </location>
</feature>
<evidence type="ECO:0000256" key="8">
    <source>
        <dbReference type="SAM" id="MobiDB-lite"/>
    </source>
</evidence>
<evidence type="ECO:0000256" key="2">
    <source>
        <dbReference type="ARBA" id="ARBA00022723"/>
    </source>
</evidence>
<dbReference type="Proteomes" id="UP000288168">
    <property type="component" value="Unassembled WGS sequence"/>
</dbReference>
<keyword evidence="6" id="KW-0804">Transcription</keyword>
<reference evidence="10 11" key="1">
    <citation type="submission" date="2017-06" db="EMBL/GenBank/DDBJ databases">
        <title>Comparative genomic analysis of Ambrosia Fusariam Clade fungi.</title>
        <authorList>
            <person name="Stajich J.E."/>
            <person name="Carrillo J."/>
            <person name="Kijimoto T."/>
            <person name="Eskalen A."/>
            <person name="O'Donnell K."/>
            <person name="Kasson M."/>
        </authorList>
    </citation>
    <scope>NUCLEOTIDE SEQUENCE [LARGE SCALE GENOMIC DNA]</scope>
    <source>
        <strain evidence="10 11">NRRL62584</strain>
    </source>
</reference>
<evidence type="ECO:0000256" key="4">
    <source>
        <dbReference type="ARBA" id="ARBA00022833"/>
    </source>
</evidence>
<dbReference type="GO" id="GO:0005634">
    <property type="term" value="C:nucleus"/>
    <property type="evidence" value="ECO:0007669"/>
    <property type="project" value="UniProtKB-SubCell"/>
</dbReference>
<dbReference type="Pfam" id="PF13919">
    <property type="entry name" value="ASXH"/>
    <property type="match status" value="1"/>
</dbReference>
<dbReference type="GO" id="GO:0008270">
    <property type="term" value="F:zinc ion binding"/>
    <property type="evidence" value="ECO:0007669"/>
    <property type="project" value="UniProtKB-KW"/>
</dbReference>